<dbReference type="CDD" id="cd08704">
    <property type="entry name" value="Met_tRNA_FMT_C"/>
    <property type="match status" value="1"/>
</dbReference>
<gene>
    <name evidence="5" type="primary">fmt</name>
    <name evidence="8" type="ORF">IAC73_05445</name>
</gene>
<dbReference type="NCBIfam" id="TIGR00460">
    <property type="entry name" value="fmt"/>
    <property type="match status" value="1"/>
</dbReference>
<evidence type="ECO:0000313" key="9">
    <source>
        <dbReference type="Proteomes" id="UP000886857"/>
    </source>
</evidence>
<dbReference type="GO" id="GO:0005829">
    <property type="term" value="C:cytosol"/>
    <property type="evidence" value="ECO:0007669"/>
    <property type="project" value="TreeGrafter"/>
</dbReference>
<keyword evidence="4 5" id="KW-0648">Protein biosynthesis</keyword>
<dbReference type="InterPro" id="IPR002376">
    <property type="entry name" value="Formyl_transf_N"/>
</dbReference>
<dbReference type="AlphaFoldDB" id="A0A9D1N9Z5"/>
<dbReference type="InterPro" id="IPR001555">
    <property type="entry name" value="GART_AS"/>
</dbReference>
<evidence type="ECO:0000256" key="1">
    <source>
        <dbReference type="ARBA" id="ARBA00010699"/>
    </source>
</evidence>
<dbReference type="HAMAP" id="MF_00182">
    <property type="entry name" value="Formyl_trans"/>
    <property type="match status" value="1"/>
</dbReference>
<name>A0A9D1N9Z5_9FIRM</name>
<feature type="domain" description="Formyl transferase C-terminal" evidence="7">
    <location>
        <begin position="202"/>
        <end position="297"/>
    </location>
</feature>
<dbReference type="CDD" id="cd08646">
    <property type="entry name" value="FMT_core_Met-tRNA-FMT_N"/>
    <property type="match status" value="1"/>
</dbReference>
<feature type="binding site" evidence="5">
    <location>
        <begin position="107"/>
        <end position="110"/>
    </location>
    <ligand>
        <name>(6S)-5,6,7,8-tetrahydrofolate</name>
        <dbReference type="ChEBI" id="CHEBI:57453"/>
    </ligand>
</feature>
<dbReference type="EC" id="2.1.2.9" evidence="2 5"/>
<evidence type="ECO:0000259" key="6">
    <source>
        <dbReference type="Pfam" id="PF00551"/>
    </source>
</evidence>
<dbReference type="Pfam" id="PF00551">
    <property type="entry name" value="Formyl_trans_N"/>
    <property type="match status" value="1"/>
</dbReference>
<evidence type="ECO:0000313" key="8">
    <source>
        <dbReference type="EMBL" id="HIU99266.1"/>
    </source>
</evidence>
<dbReference type="EMBL" id="DVOE01000084">
    <property type="protein sequence ID" value="HIU99266.1"/>
    <property type="molecule type" value="Genomic_DNA"/>
</dbReference>
<dbReference type="InterPro" id="IPR005793">
    <property type="entry name" value="Formyl_trans_C"/>
</dbReference>
<dbReference type="InterPro" id="IPR005794">
    <property type="entry name" value="Fmt"/>
</dbReference>
<dbReference type="InterPro" id="IPR041711">
    <property type="entry name" value="Met-tRNA-FMT_N"/>
</dbReference>
<dbReference type="InterPro" id="IPR011034">
    <property type="entry name" value="Formyl_transferase-like_C_sf"/>
</dbReference>
<dbReference type="Gene3D" id="3.40.50.12230">
    <property type="match status" value="1"/>
</dbReference>
<accession>A0A9D1N9Z5</accession>
<dbReference type="Proteomes" id="UP000886857">
    <property type="component" value="Unassembled WGS sequence"/>
</dbReference>
<proteinExistence type="inferred from homology"/>
<feature type="domain" description="Formyl transferase N-terminal" evidence="6">
    <location>
        <begin position="1"/>
        <end position="178"/>
    </location>
</feature>
<reference evidence="8" key="2">
    <citation type="journal article" date="2021" name="PeerJ">
        <title>Extensive microbial diversity within the chicken gut microbiome revealed by metagenomics and culture.</title>
        <authorList>
            <person name="Gilroy R."/>
            <person name="Ravi A."/>
            <person name="Getino M."/>
            <person name="Pursley I."/>
            <person name="Horton D.L."/>
            <person name="Alikhan N.F."/>
            <person name="Baker D."/>
            <person name="Gharbi K."/>
            <person name="Hall N."/>
            <person name="Watson M."/>
            <person name="Adriaenssens E.M."/>
            <person name="Foster-Nyarko E."/>
            <person name="Jarju S."/>
            <person name="Secka A."/>
            <person name="Antonio M."/>
            <person name="Oren A."/>
            <person name="Chaudhuri R.R."/>
            <person name="La Ragione R."/>
            <person name="Hildebrand F."/>
            <person name="Pallen M.J."/>
        </authorList>
    </citation>
    <scope>NUCLEOTIDE SEQUENCE</scope>
    <source>
        <strain evidence="8">10406</strain>
    </source>
</reference>
<evidence type="ECO:0000256" key="2">
    <source>
        <dbReference type="ARBA" id="ARBA00012261"/>
    </source>
</evidence>
<organism evidence="8 9">
    <name type="scientific">Candidatus Limadaptatus stercoripullorum</name>
    <dbReference type="NCBI Taxonomy" id="2840846"/>
    <lineage>
        <taxon>Bacteria</taxon>
        <taxon>Bacillati</taxon>
        <taxon>Bacillota</taxon>
        <taxon>Clostridia</taxon>
        <taxon>Eubacteriales</taxon>
        <taxon>Candidatus Limadaptatus</taxon>
    </lineage>
</organism>
<dbReference type="Pfam" id="PF02911">
    <property type="entry name" value="Formyl_trans_C"/>
    <property type="match status" value="1"/>
</dbReference>
<comment type="similarity">
    <text evidence="1 5">Belongs to the Fmt family.</text>
</comment>
<dbReference type="GO" id="GO:0004479">
    <property type="term" value="F:methionyl-tRNA formyltransferase activity"/>
    <property type="evidence" value="ECO:0007669"/>
    <property type="project" value="UniProtKB-UniRule"/>
</dbReference>
<dbReference type="PANTHER" id="PTHR11138">
    <property type="entry name" value="METHIONYL-TRNA FORMYLTRANSFERASE"/>
    <property type="match status" value="1"/>
</dbReference>
<dbReference type="InterPro" id="IPR036477">
    <property type="entry name" value="Formyl_transf_N_sf"/>
</dbReference>
<comment type="caution">
    <text evidence="8">The sequence shown here is derived from an EMBL/GenBank/DDBJ whole genome shotgun (WGS) entry which is preliminary data.</text>
</comment>
<evidence type="ECO:0000256" key="5">
    <source>
        <dbReference type="HAMAP-Rule" id="MF_00182"/>
    </source>
</evidence>
<reference evidence="8" key="1">
    <citation type="submission" date="2020-10" db="EMBL/GenBank/DDBJ databases">
        <authorList>
            <person name="Gilroy R."/>
        </authorList>
    </citation>
    <scope>NUCLEOTIDE SEQUENCE</scope>
    <source>
        <strain evidence="8">10406</strain>
    </source>
</reference>
<dbReference type="InterPro" id="IPR044135">
    <property type="entry name" value="Met-tRNA-FMT_C"/>
</dbReference>
<sequence length="306" mass="32155">MKVLFLGTPDFSAVVLRALAARYEVTAVVTNPDRPAGRGHKTRPSAASVAADELGIPVFKFASVSREGLGEVRSLGADIAVTAAFGQILSEEFISAFPKGVLNVHASLLPRLRGASPVQWAILGGDEVTGVTIMRTVKALDAGDILLSESTRIGEDETAGELMDRLAVMGGELICRALALVESGEAVFTPQDDAAATYCHTISKAEGGMDFTRSATELERFVRGMTPSPSAYFYLNGKRIKVLAAKRCEMTGAPGEVIAADIKRGLIVGCGGGSVRLTRIMPEGKGAMNDTDWLRGNAVAAGSRAE</sequence>
<dbReference type="PANTHER" id="PTHR11138:SF5">
    <property type="entry name" value="METHIONYL-TRNA FORMYLTRANSFERASE, MITOCHONDRIAL"/>
    <property type="match status" value="1"/>
</dbReference>
<dbReference type="SUPFAM" id="SSF53328">
    <property type="entry name" value="Formyltransferase"/>
    <property type="match status" value="1"/>
</dbReference>
<evidence type="ECO:0000259" key="7">
    <source>
        <dbReference type="Pfam" id="PF02911"/>
    </source>
</evidence>
<comment type="catalytic activity">
    <reaction evidence="5">
        <text>L-methionyl-tRNA(fMet) + (6R)-10-formyltetrahydrofolate = N-formyl-L-methionyl-tRNA(fMet) + (6S)-5,6,7,8-tetrahydrofolate + H(+)</text>
        <dbReference type="Rhea" id="RHEA:24380"/>
        <dbReference type="Rhea" id="RHEA-COMP:9952"/>
        <dbReference type="Rhea" id="RHEA-COMP:9953"/>
        <dbReference type="ChEBI" id="CHEBI:15378"/>
        <dbReference type="ChEBI" id="CHEBI:57453"/>
        <dbReference type="ChEBI" id="CHEBI:78530"/>
        <dbReference type="ChEBI" id="CHEBI:78844"/>
        <dbReference type="ChEBI" id="CHEBI:195366"/>
        <dbReference type="EC" id="2.1.2.9"/>
    </reaction>
</comment>
<evidence type="ECO:0000256" key="3">
    <source>
        <dbReference type="ARBA" id="ARBA00022679"/>
    </source>
</evidence>
<dbReference type="SUPFAM" id="SSF50486">
    <property type="entry name" value="FMT C-terminal domain-like"/>
    <property type="match status" value="1"/>
</dbReference>
<keyword evidence="3 5" id="KW-0808">Transferase</keyword>
<evidence type="ECO:0000256" key="4">
    <source>
        <dbReference type="ARBA" id="ARBA00022917"/>
    </source>
</evidence>
<comment type="function">
    <text evidence="5">Attaches a formyl group to the free amino group of methionyl-tRNA(fMet). The formyl group appears to play a dual role in the initiator identity of N-formylmethionyl-tRNA by promoting its recognition by IF2 and preventing the misappropriation of this tRNA by the elongation apparatus.</text>
</comment>
<dbReference type="PROSITE" id="PS00373">
    <property type="entry name" value="GART"/>
    <property type="match status" value="1"/>
</dbReference>
<protein>
    <recommendedName>
        <fullName evidence="2 5">Methionyl-tRNA formyltransferase</fullName>
        <ecNumber evidence="2 5">2.1.2.9</ecNumber>
    </recommendedName>
</protein>